<comment type="catalytic activity">
    <reaction evidence="8 10">
        <text>apo-[ACP] + CoA = holo-[ACP] + adenosine 3',5'-bisphosphate + H(+)</text>
        <dbReference type="Rhea" id="RHEA:12068"/>
        <dbReference type="Rhea" id="RHEA-COMP:9685"/>
        <dbReference type="Rhea" id="RHEA-COMP:9690"/>
        <dbReference type="ChEBI" id="CHEBI:15378"/>
        <dbReference type="ChEBI" id="CHEBI:29999"/>
        <dbReference type="ChEBI" id="CHEBI:57287"/>
        <dbReference type="ChEBI" id="CHEBI:58343"/>
        <dbReference type="ChEBI" id="CHEBI:64479"/>
        <dbReference type="EC" id="2.7.8.7"/>
    </reaction>
</comment>
<keyword evidence="13" id="KW-1185">Reference proteome</keyword>
<keyword evidence="1 10" id="KW-0444">Lipid biosynthesis</keyword>
<feature type="domain" description="4'-phosphopantetheinyl transferase" evidence="11">
    <location>
        <begin position="5"/>
        <end position="122"/>
    </location>
</feature>
<keyword evidence="7 10" id="KW-0275">Fatty acid biosynthesis</keyword>
<reference evidence="13" key="1">
    <citation type="submission" date="2015-05" db="EMBL/GenBank/DDBJ databases">
        <authorList>
            <person name="Manzano-Marin A."/>
        </authorList>
    </citation>
    <scope>NUCLEOTIDE SEQUENCE [LARGE SCALE GENOMIC DNA]</scope>
    <source>
        <strain evidence="13">officinalis</strain>
    </source>
</reference>
<comment type="similarity">
    <text evidence="10">Belongs to the P-Pant transferase superfamily. AcpS family.</text>
</comment>
<evidence type="ECO:0000256" key="8">
    <source>
        <dbReference type="ARBA" id="ARBA00050875"/>
    </source>
</evidence>
<sequence>MTILGLGVDLVEISRIESVIKKSQNSLAKRILTNTEFLQYQKQLKPARFLAKKFAAKEAASKALGTGIRNIISLNQFEITNNKMGKPLLKLNGEALKLANSLKVNKLYISITDERNYALAIVIIENLP</sequence>
<keyword evidence="6 10" id="KW-0443">Lipid metabolism</keyword>
<dbReference type="AlphaFoldDB" id="A0A0M6W8Q6"/>
<evidence type="ECO:0000256" key="6">
    <source>
        <dbReference type="ARBA" id="ARBA00023098"/>
    </source>
</evidence>
<dbReference type="Proteomes" id="UP000242301">
    <property type="component" value="Unassembled WGS sequence"/>
</dbReference>
<evidence type="ECO:0000256" key="7">
    <source>
        <dbReference type="ARBA" id="ARBA00023160"/>
    </source>
</evidence>
<gene>
    <name evidence="10 12" type="primary">acpS</name>
    <name evidence="12" type="ORF">SOFFGTOCOR_0290</name>
</gene>
<name>A0A0M6W8Q6_9GAMM</name>
<dbReference type="InterPro" id="IPR002582">
    <property type="entry name" value="ACPS"/>
</dbReference>
<dbReference type="Pfam" id="PF01648">
    <property type="entry name" value="ACPS"/>
    <property type="match status" value="1"/>
</dbReference>
<feature type="binding site" evidence="10">
    <location>
        <position position="58"/>
    </location>
    <ligand>
        <name>Mg(2+)</name>
        <dbReference type="ChEBI" id="CHEBI:18420"/>
    </ligand>
</feature>
<keyword evidence="10" id="KW-0963">Cytoplasm</keyword>
<dbReference type="NCBIfam" id="TIGR00556">
    <property type="entry name" value="pantethn_trn"/>
    <property type="match status" value="1"/>
</dbReference>
<dbReference type="EC" id="2.7.8.7" evidence="10"/>
<evidence type="ECO:0000256" key="2">
    <source>
        <dbReference type="ARBA" id="ARBA00022679"/>
    </source>
</evidence>
<dbReference type="GO" id="GO:0008897">
    <property type="term" value="F:holo-[acyl-carrier-protein] synthase activity"/>
    <property type="evidence" value="ECO:0007669"/>
    <property type="project" value="UniProtKB-UniRule"/>
</dbReference>
<dbReference type="GO" id="GO:0006633">
    <property type="term" value="P:fatty acid biosynthetic process"/>
    <property type="evidence" value="ECO:0007669"/>
    <property type="project" value="UniProtKB-UniRule"/>
</dbReference>
<evidence type="ECO:0000256" key="3">
    <source>
        <dbReference type="ARBA" id="ARBA00022723"/>
    </source>
</evidence>
<organism evidence="12 13">
    <name type="scientific">Candidatus Providencia siddallii</name>
    <dbReference type="NCBI Taxonomy" id="1715285"/>
    <lineage>
        <taxon>Bacteria</taxon>
        <taxon>Pseudomonadati</taxon>
        <taxon>Pseudomonadota</taxon>
        <taxon>Gammaproteobacteria</taxon>
        <taxon>Enterobacterales</taxon>
        <taxon>Morganellaceae</taxon>
        <taxon>Providencia</taxon>
    </lineage>
</organism>
<dbReference type="InterPro" id="IPR008278">
    <property type="entry name" value="4-PPantetheinyl_Trfase_dom"/>
</dbReference>
<evidence type="ECO:0000256" key="4">
    <source>
        <dbReference type="ARBA" id="ARBA00022832"/>
    </source>
</evidence>
<dbReference type="InterPro" id="IPR037143">
    <property type="entry name" value="4-PPantetheinyl_Trfase_dom_sf"/>
</dbReference>
<dbReference type="EMBL" id="CVRF01000002">
    <property type="protein sequence ID" value="CRK85717.1"/>
    <property type="molecule type" value="Genomic_DNA"/>
</dbReference>
<dbReference type="InterPro" id="IPR004568">
    <property type="entry name" value="Ppantetheine-prot_Trfase_dom"/>
</dbReference>
<dbReference type="GO" id="GO:0005737">
    <property type="term" value="C:cytoplasm"/>
    <property type="evidence" value="ECO:0007669"/>
    <property type="project" value="UniProtKB-SubCell"/>
</dbReference>
<keyword evidence="4 10" id="KW-0276">Fatty acid metabolism</keyword>
<dbReference type="NCBIfam" id="TIGR00516">
    <property type="entry name" value="acpS"/>
    <property type="match status" value="1"/>
</dbReference>
<comment type="subcellular location">
    <subcellularLocation>
        <location evidence="10">Cytoplasm</location>
    </subcellularLocation>
</comment>
<evidence type="ECO:0000256" key="5">
    <source>
        <dbReference type="ARBA" id="ARBA00022842"/>
    </source>
</evidence>
<dbReference type="STRING" id="1715285.SOFFGTOCOR_0290"/>
<keyword evidence="5 10" id="KW-0460">Magnesium</keyword>
<evidence type="ECO:0000256" key="9">
    <source>
        <dbReference type="ARBA" id="ARBA00054726"/>
    </source>
</evidence>
<protein>
    <recommendedName>
        <fullName evidence="10">Holo-[acyl-carrier-protein] synthase</fullName>
        <shortName evidence="10">Holo-ACP synthase</shortName>
        <ecNumber evidence="10">2.7.8.7</ecNumber>
    </recommendedName>
    <alternativeName>
        <fullName evidence="10">4'-phosphopantetheinyl transferase AcpS</fullName>
    </alternativeName>
</protein>
<dbReference type="HAMAP" id="MF_00101">
    <property type="entry name" value="AcpS"/>
    <property type="match status" value="1"/>
</dbReference>
<accession>A0A0M6W8Q6</accession>
<feature type="binding site" evidence="10">
    <location>
        <position position="9"/>
    </location>
    <ligand>
        <name>Mg(2+)</name>
        <dbReference type="ChEBI" id="CHEBI:18420"/>
    </ligand>
</feature>
<comment type="function">
    <text evidence="9">Transfers the 4'-phosphopantetheine moiety from coenzyme A to the 'Ser-36' of acyl-carrier-protein.</text>
</comment>
<keyword evidence="2 10" id="KW-0808">Transferase</keyword>
<dbReference type="GO" id="GO:0000287">
    <property type="term" value="F:magnesium ion binding"/>
    <property type="evidence" value="ECO:0007669"/>
    <property type="project" value="UniProtKB-UniRule"/>
</dbReference>
<dbReference type="Gene3D" id="3.90.470.20">
    <property type="entry name" value="4'-phosphopantetheinyl transferase domain"/>
    <property type="match status" value="1"/>
</dbReference>
<dbReference type="SUPFAM" id="SSF56214">
    <property type="entry name" value="4'-phosphopantetheinyl transferase"/>
    <property type="match status" value="1"/>
</dbReference>
<proteinExistence type="inferred from homology"/>
<evidence type="ECO:0000256" key="10">
    <source>
        <dbReference type="HAMAP-Rule" id="MF_00101"/>
    </source>
</evidence>
<comment type="function">
    <text evidence="10">Transfers the 4'-phosphopantetheine moiety from coenzyme A to a Ser of acyl-carrier-protein.</text>
</comment>
<evidence type="ECO:0000256" key="1">
    <source>
        <dbReference type="ARBA" id="ARBA00022516"/>
    </source>
</evidence>
<comment type="cofactor">
    <cofactor evidence="10">
        <name>Mg(2+)</name>
        <dbReference type="ChEBI" id="CHEBI:18420"/>
    </cofactor>
</comment>
<evidence type="ECO:0000259" key="11">
    <source>
        <dbReference type="Pfam" id="PF01648"/>
    </source>
</evidence>
<keyword evidence="3 10" id="KW-0479">Metal-binding</keyword>
<dbReference type="FunFam" id="3.90.470.20:FF:000001">
    <property type="entry name" value="Holo-[acyl-carrier-protein] synthase"/>
    <property type="match status" value="1"/>
</dbReference>
<evidence type="ECO:0000313" key="13">
    <source>
        <dbReference type="Proteomes" id="UP000242301"/>
    </source>
</evidence>
<evidence type="ECO:0000313" key="12">
    <source>
        <dbReference type="EMBL" id="CRK85717.1"/>
    </source>
</evidence>